<dbReference type="InterPro" id="IPR036875">
    <property type="entry name" value="Znf_CCHC_sf"/>
</dbReference>
<dbReference type="PROSITE" id="PS50158">
    <property type="entry name" value="ZF_CCHC"/>
    <property type="match status" value="1"/>
</dbReference>
<keyword evidence="5" id="KW-1185">Reference proteome</keyword>
<dbReference type="Proteomes" id="UP000019804">
    <property type="component" value="Unassembled WGS sequence"/>
</dbReference>
<feature type="compositionally biased region" description="Basic and acidic residues" evidence="2">
    <location>
        <begin position="106"/>
        <end position="116"/>
    </location>
</feature>
<dbReference type="GeneID" id="63694335"/>
<evidence type="ECO:0000259" key="3">
    <source>
        <dbReference type="PROSITE" id="PS50158"/>
    </source>
</evidence>
<evidence type="ECO:0000313" key="4">
    <source>
        <dbReference type="EMBL" id="EYE92660.1"/>
    </source>
</evidence>
<dbReference type="AlphaFoldDB" id="A0A017S912"/>
<reference evidence="5" key="1">
    <citation type="journal article" date="2014" name="Nat. Commun.">
        <title>Genomic adaptations of the halophilic Dead Sea filamentous fungus Eurotium rubrum.</title>
        <authorList>
            <person name="Kis-Papo T."/>
            <person name="Weig A.R."/>
            <person name="Riley R."/>
            <person name="Persoh D."/>
            <person name="Salamov A."/>
            <person name="Sun H."/>
            <person name="Lipzen A."/>
            <person name="Wasser S.P."/>
            <person name="Rambold G."/>
            <person name="Grigoriev I.V."/>
            <person name="Nevo E."/>
        </authorList>
    </citation>
    <scope>NUCLEOTIDE SEQUENCE [LARGE SCALE GENOMIC DNA]</scope>
    <source>
        <strain evidence="5">CBS 135680</strain>
    </source>
</reference>
<protein>
    <recommendedName>
        <fullName evidence="3">CCHC-type domain-containing protein</fullName>
    </recommendedName>
</protein>
<evidence type="ECO:0000313" key="5">
    <source>
        <dbReference type="Proteomes" id="UP000019804"/>
    </source>
</evidence>
<dbReference type="GO" id="GO:0003676">
    <property type="term" value="F:nucleic acid binding"/>
    <property type="evidence" value="ECO:0007669"/>
    <property type="project" value="InterPro"/>
</dbReference>
<feature type="region of interest" description="Disordered" evidence="2">
    <location>
        <begin position="88"/>
        <end position="138"/>
    </location>
</feature>
<dbReference type="InterPro" id="IPR001878">
    <property type="entry name" value="Znf_CCHC"/>
</dbReference>
<keyword evidence="1" id="KW-0863">Zinc-finger</keyword>
<feature type="domain" description="CCHC-type" evidence="3">
    <location>
        <begin position="75"/>
        <end position="91"/>
    </location>
</feature>
<dbReference type="SMART" id="SM00343">
    <property type="entry name" value="ZnF_C2HC"/>
    <property type="match status" value="1"/>
</dbReference>
<proteinExistence type="predicted"/>
<sequence>MANWTWVPSEWDEREAFRELKQMAEGFIEMNGDETVKFGGLTTPPSMKLSRIEDLLQLRETAEKASRIHQNKGMRCFACQGIGHRVRDCPNKRDDYDDASGGAAEGGKDRDWKGQKPVEQQGRPTEDHEDSLSDISEG</sequence>
<evidence type="ECO:0000256" key="2">
    <source>
        <dbReference type="SAM" id="MobiDB-lite"/>
    </source>
</evidence>
<dbReference type="Pfam" id="PF00098">
    <property type="entry name" value="zf-CCHC"/>
    <property type="match status" value="1"/>
</dbReference>
<dbReference type="GO" id="GO:0008270">
    <property type="term" value="F:zinc ion binding"/>
    <property type="evidence" value="ECO:0007669"/>
    <property type="project" value="UniProtKB-KW"/>
</dbReference>
<dbReference type="RefSeq" id="XP_040636348.1">
    <property type="nucleotide sequence ID" value="XM_040779211.1"/>
</dbReference>
<dbReference type="STRING" id="1388766.A0A017S912"/>
<name>A0A017S912_ASPRC</name>
<dbReference type="EMBL" id="KK088435">
    <property type="protein sequence ID" value="EYE92660.1"/>
    <property type="molecule type" value="Genomic_DNA"/>
</dbReference>
<dbReference type="Gene3D" id="4.10.60.10">
    <property type="entry name" value="Zinc finger, CCHC-type"/>
    <property type="match status" value="1"/>
</dbReference>
<dbReference type="HOGENOM" id="CLU_1854846_0_0_1"/>
<evidence type="ECO:0000256" key="1">
    <source>
        <dbReference type="PROSITE-ProRule" id="PRU00047"/>
    </source>
</evidence>
<keyword evidence="1" id="KW-0479">Metal-binding</keyword>
<accession>A0A017S912</accession>
<keyword evidence="1" id="KW-0862">Zinc</keyword>
<gene>
    <name evidence="4" type="ORF">EURHEDRAFT_379802</name>
</gene>
<dbReference type="SUPFAM" id="SSF57756">
    <property type="entry name" value="Retrovirus zinc finger-like domains"/>
    <property type="match status" value="1"/>
</dbReference>
<organism evidence="4 5">
    <name type="scientific">Aspergillus ruber (strain CBS 135680)</name>
    <dbReference type="NCBI Taxonomy" id="1388766"/>
    <lineage>
        <taxon>Eukaryota</taxon>
        <taxon>Fungi</taxon>
        <taxon>Dikarya</taxon>
        <taxon>Ascomycota</taxon>
        <taxon>Pezizomycotina</taxon>
        <taxon>Eurotiomycetes</taxon>
        <taxon>Eurotiomycetidae</taxon>
        <taxon>Eurotiales</taxon>
        <taxon>Aspergillaceae</taxon>
        <taxon>Aspergillus</taxon>
        <taxon>Aspergillus subgen. Aspergillus</taxon>
    </lineage>
</organism>
<dbReference type="OrthoDB" id="3863715at2759"/>